<dbReference type="InterPro" id="IPR036280">
    <property type="entry name" value="Multihaem_cyt_sf"/>
</dbReference>
<keyword evidence="2" id="KW-1185">Reference proteome</keyword>
<name>A0A1X2IAZ7_9FUNG</name>
<dbReference type="AlphaFoldDB" id="A0A1X2IAZ7"/>
<protein>
    <submittedName>
        <fullName evidence="1">Uncharacterized protein</fullName>
    </submittedName>
</protein>
<dbReference type="OrthoDB" id="2222436at2759"/>
<comment type="caution">
    <text evidence="1">The sequence shown here is derived from an EMBL/GenBank/DDBJ whole genome shotgun (WGS) entry which is preliminary data.</text>
</comment>
<evidence type="ECO:0000313" key="2">
    <source>
        <dbReference type="Proteomes" id="UP000193560"/>
    </source>
</evidence>
<sequence length="80" mass="9285">MMANESSSSSFVIIGGNERKIALEQQRHPCPRCHHAASVQLTRCETQLVILNKTIGKPNNMRVRYECYECHWRDQQLPDE</sequence>
<dbReference type="EMBL" id="MCGE01000017">
    <property type="protein sequence ID" value="ORZ13100.1"/>
    <property type="molecule type" value="Genomic_DNA"/>
</dbReference>
<accession>A0A1X2IAZ7</accession>
<dbReference type="Proteomes" id="UP000193560">
    <property type="component" value="Unassembled WGS sequence"/>
</dbReference>
<proteinExistence type="predicted"/>
<gene>
    <name evidence="1" type="ORF">BCR42DRAFT_419179</name>
</gene>
<organism evidence="1 2">
    <name type="scientific">Absidia repens</name>
    <dbReference type="NCBI Taxonomy" id="90262"/>
    <lineage>
        <taxon>Eukaryota</taxon>
        <taxon>Fungi</taxon>
        <taxon>Fungi incertae sedis</taxon>
        <taxon>Mucoromycota</taxon>
        <taxon>Mucoromycotina</taxon>
        <taxon>Mucoromycetes</taxon>
        <taxon>Mucorales</taxon>
        <taxon>Cunninghamellaceae</taxon>
        <taxon>Absidia</taxon>
    </lineage>
</organism>
<reference evidence="1 2" key="1">
    <citation type="submission" date="2016-07" db="EMBL/GenBank/DDBJ databases">
        <title>Pervasive Adenine N6-methylation of Active Genes in Fungi.</title>
        <authorList>
            <consortium name="DOE Joint Genome Institute"/>
            <person name="Mondo S.J."/>
            <person name="Dannebaum R.O."/>
            <person name="Kuo R.C."/>
            <person name="Labutti K."/>
            <person name="Haridas S."/>
            <person name="Kuo A."/>
            <person name="Salamov A."/>
            <person name="Ahrendt S.R."/>
            <person name="Lipzen A."/>
            <person name="Sullivan W."/>
            <person name="Andreopoulos W.B."/>
            <person name="Clum A."/>
            <person name="Lindquist E."/>
            <person name="Daum C."/>
            <person name="Ramamoorthy G.K."/>
            <person name="Gryganskyi A."/>
            <person name="Culley D."/>
            <person name="Magnuson J.K."/>
            <person name="James T.Y."/>
            <person name="O'Malley M.A."/>
            <person name="Stajich J.E."/>
            <person name="Spatafora J.W."/>
            <person name="Visel A."/>
            <person name="Grigoriev I.V."/>
        </authorList>
    </citation>
    <scope>NUCLEOTIDE SEQUENCE [LARGE SCALE GENOMIC DNA]</scope>
    <source>
        <strain evidence="1 2">NRRL 1336</strain>
    </source>
</reference>
<dbReference type="SUPFAM" id="SSF48695">
    <property type="entry name" value="Multiheme cytochromes"/>
    <property type="match status" value="1"/>
</dbReference>
<evidence type="ECO:0000313" key="1">
    <source>
        <dbReference type="EMBL" id="ORZ13100.1"/>
    </source>
</evidence>